<dbReference type="Proteomes" id="UP001556631">
    <property type="component" value="Unassembled WGS sequence"/>
</dbReference>
<keyword evidence="1" id="KW-0812">Transmembrane</keyword>
<dbReference type="Pfam" id="PF07811">
    <property type="entry name" value="TadE"/>
    <property type="match status" value="1"/>
</dbReference>
<keyword evidence="4" id="KW-1185">Reference proteome</keyword>
<dbReference type="NCBIfam" id="NF041390">
    <property type="entry name" value="TadE_Rv3655c"/>
    <property type="match status" value="1"/>
</dbReference>
<name>A0ABV3STT1_9ACTN</name>
<feature type="transmembrane region" description="Helical" evidence="1">
    <location>
        <begin position="21"/>
        <end position="42"/>
    </location>
</feature>
<keyword evidence="1" id="KW-1133">Transmembrane helix</keyword>
<sequence length="129" mass="13356">MGARRRPGRSRWVRRERGAATAELAMVLPLLLAVTVGLVWLLSLGAAQIRTVDAAREAARAAARGDDTGVAVGHGEAVGPAGTRVTVAVDGDTVVATATARVRGPGGLFRWLPGVDLEARAVALTEEQP</sequence>
<dbReference type="InterPro" id="IPR012495">
    <property type="entry name" value="TadE-like_dom"/>
</dbReference>
<evidence type="ECO:0000313" key="4">
    <source>
        <dbReference type="Proteomes" id="UP001556631"/>
    </source>
</evidence>
<comment type="caution">
    <text evidence="3">The sequence shown here is derived from an EMBL/GenBank/DDBJ whole genome shotgun (WGS) entry which is preliminary data.</text>
</comment>
<accession>A0ABV3STT1</accession>
<dbReference type="InterPro" id="IPR049790">
    <property type="entry name" value="Rv3655c/TadE"/>
</dbReference>
<evidence type="ECO:0000313" key="3">
    <source>
        <dbReference type="EMBL" id="MEX0426352.1"/>
    </source>
</evidence>
<protein>
    <submittedName>
        <fullName evidence="3">TadE family type IV pilus minor pilin</fullName>
    </submittedName>
</protein>
<evidence type="ECO:0000256" key="1">
    <source>
        <dbReference type="SAM" id="Phobius"/>
    </source>
</evidence>
<reference evidence="3 4" key="1">
    <citation type="submission" date="2024-07" db="EMBL/GenBank/DDBJ databases">
        <authorList>
            <person name="Lee S."/>
            <person name="Kang M."/>
        </authorList>
    </citation>
    <scope>NUCLEOTIDE SEQUENCE [LARGE SCALE GENOMIC DNA]</scope>
    <source>
        <strain evidence="3 4">DS6</strain>
    </source>
</reference>
<keyword evidence="1" id="KW-0472">Membrane</keyword>
<proteinExistence type="predicted"/>
<feature type="domain" description="TadE-like" evidence="2">
    <location>
        <begin position="18"/>
        <end position="60"/>
    </location>
</feature>
<dbReference type="RefSeq" id="WP_367991002.1">
    <property type="nucleotide sequence ID" value="NZ_JBFPJR010000002.1"/>
</dbReference>
<organism evidence="3 4">
    <name type="scientific">Nocardioides eburneus</name>
    <dbReference type="NCBI Taxonomy" id="3231482"/>
    <lineage>
        <taxon>Bacteria</taxon>
        <taxon>Bacillati</taxon>
        <taxon>Actinomycetota</taxon>
        <taxon>Actinomycetes</taxon>
        <taxon>Propionibacteriales</taxon>
        <taxon>Nocardioidaceae</taxon>
        <taxon>Nocardioides</taxon>
    </lineage>
</organism>
<evidence type="ECO:0000259" key="2">
    <source>
        <dbReference type="Pfam" id="PF07811"/>
    </source>
</evidence>
<dbReference type="EMBL" id="JBFPJR010000002">
    <property type="protein sequence ID" value="MEX0426352.1"/>
    <property type="molecule type" value="Genomic_DNA"/>
</dbReference>
<gene>
    <name evidence="3" type="ORF">AB3X52_01885</name>
</gene>